<dbReference type="Proteomes" id="UP000095591">
    <property type="component" value="Unassembled WGS sequence"/>
</dbReference>
<dbReference type="Proteomes" id="UP000095455">
    <property type="component" value="Unassembled WGS sequence"/>
</dbReference>
<dbReference type="EMBL" id="CZBM01000007">
    <property type="protein sequence ID" value="CUQ27000.1"/>
    <property type="molecule type" value="Genomic_DNA"/>
</dbReference>
<evidence type="ECO:0000313" key="1">
    <source>
        <dbReference type="EMBL" id="CUM99779.1"/>
    </source>
</evidence>
<name>A0A173W5I3_PARDI</name>
<evidence type="ECO:0000313" key="5">
    <source>
        <dbReference type="Proteomes" id="UP000095455"/>
    </source>
</evidence>
<protein>
    <submittedName>
        <fullName evidence="3">Uncharacterized protein</fullName>
    </submittedName>
</protein>
<dbReference type="Proteomes" id="UP000095332">
    <property type="component" value="Unassembled WGS sequence"/>
</dbReference>
<evidence type="ECO:0000313" key="3">
    <source>
        <dbReference type="EMBL" id="CUQ27000.1"/>
    </source>
</evidence>
<evidence type="ECO:0000313" key="4">
    <source>
        <dbReference type="Proteomes" id="UP000095332"/>
    </source>
</evidence>
<organism evidence="3 4">
    <name type="scientific">Parabacteroides distasonis</name>
    <dbReference type="NCBI Taxonomy" id="823"/>
    <lineage>
        <taxon>Bacteria</taxon>
        <taxon>Pseudomonadati</taxon>
        <taxon>Bacteroidota</taxon>
        <taxon>Bacteroidia</taxon>
        <taxon>Bacteroidales</taxon>
        <taxon>Tannerellaceae</taxon>
        <taxon>Parabacteroides</taxon>
    </lineage>
</organism>
<gene>
    <name evidence="2" type="ORF">ERS852380_00069</name>
    <name evidence="1" type="ORF">ERS852429_01503</name>
    <name evidence="3" type="ORF">ERS852560_01930</name>
</gene>
<accession>A0A173W5I3</accession>
<reference evidence="4 5" key="1">
    <citation type="submission" date="2015-09" db="EMBL/GenBank/DDBJ databases">
        <authorList>
            <consortium name="Pathogen Informatics"/>
        </authorList>
    </citation>
    <scope>NUCLEOTIDE SEQUENCE [LARGE SCALE GENOMIC DNA]</scope>
    <source>
        <strain evidence="2 5">2789STDY5608822</strain>
        <strain evidence="1 6">2789STDY5608872</strain>
        <strain evidence="3 4">2789STDY5834948</strain>
    </source>
</reference>
<proteinExistence type="predicted"/>
<evidence type="ECO:0000313" key="6">
    <source>
        <dbReference type="Proteomes" id="UP000095591"/>
    </source>
</evidence>
<evidence type="ECO:0000313" key="2">
    <source>
        <dbReference type="EMBL" id="CUN34723.1"/>
    </source>
</evidence>
<dbReference type="AlphaFoldDB" id="A0A173W5I3"/>
<dbReference type="EMBL" id="CYXP01000002">
    <property type="protein sequence ID" value="CUM99779.1"/>
    <property type="molecule type" value="Genomic_DNA"/>
</dbReference>
<dbReference type="EMBL" id="CYYK01000001">
    <property type="protein sequence ID" value="CUN34723.1"/>
    <property type="molecule type" value="Genomic_DNA"/>
</dbReference>
<sequence length="41" mass="4914">MRNNPIHIPTVKKIFENFYPNACGFKKKLYLCNAFEKQTYC</sequence>